<feature type="compositionally biased region" description="Basic and acidic residues" evidence="1">
    <location>
        <begin position="146"/>
        <end position="164"/>
    </location>
</feature>
<proteinExistence type="predicted"/>
<dbReference type="EMBL" id="JACVVK020000277">
    <property type="protein sequence ID" value="KAK7480648.1"/>
    <property type="molecule type" value="Genomic_DNA"/>
</dbReference>
<keyword evidence="3" id="KW-1185">Reference proteome</keyword>
<feature type="non-terminal residue" evidence="2">
    <location>
        <position position="1"/>
    </location>
</feature>
<name>A0ABD0K0G0_9CAEN</name>
<evidence type="ECO:0008006" key="4">
    <source>
        <dbReference type="Google" id="ProtNLM"/>
    </source>
</evidence>
<evidence type="ECO:0000313" key="2">
    <source>
        <dbReference type="EMBL" id="KAK7480648.1"/>
    </source>
</evidence>
<protein>
    <recommendedName>
        <fullName evidence="4">WAP domain-containing protein</fullName>
    </recommendedName>
</protein>
<reference evidence="2 3" key="1">
    <citation type="journal article" date="2023" name="Sci. Data">
        <title>Genome assembly of the Korean intertidal mud-creeper Batillaria attramentaria.</title>
        <authorList>
            <person name="Patra A.K."/>
            <person name="Ho P.T."/>
            <person name="Jun S."/>
            <person name="Lee S.J."/>
            <person name="Kim Y."/>
            <person name="Won Y.J."/>
        </authorList>
    </citation>
    <scope>NUCLEOTIDE SEQUENCE [LARGE SCALE GENOMIC DNA]</scope>
    <source>
        <strain evidence="2">Wonlab-2016</strain>
    </source>
</reference>
<accession>A0ABD0K0G0</accession>
<gene>
    <name evidence="2" type="ORF">BaRGS_00028120</name>
</gene>
<organism evidence="2 3">
    <name type="scientific">Batillaria attramentaria</name>
    <dbReference type="NCBI Taxonomy" id="370345"/>
    <lineage>
        <taxon>Eukaryota</taxon>
        <taxon>Metazoa</taxon>
        <taxon>Spiralia</taxon>
        <taxon>Lophotrochozoa</taxon>
        <taxon>Mollusca</taxon>
        <taxon>Gastropoda</taxon>
        <taxon>Caenogastropoda</taxon>
        <taxon>Sorbeoconcha</taxon>
        <taxon>Cerithioidea</taxon>
        <taxon>Batillariidae</taxon>
        <taxon>Batillaria</taxon>
    </lineage>
</organism>
<dbReference type="Proteomes" id="UP001519460">
    <property type="component" value="Unassembled WGS sequence"/>
</dbReference>
<evidence type="ECO:0000313" key="3">
    <source>
        <dbReference type="Proteomes" id="UP001519460"/>
    </source>
</evidence>
<feature type="compositionally biased region" description="Basic and acidic residues" evidence="1">
    <location>
        <begin position="175"/>
        <end position="185"/>
    </location>
</feature>
<sequence length="221" mass="24583">FMCYSDHDCPNGQACCDSATCLDNGTPGTACVTVMASKKKSRKKFPFPGPSTTYGFPSPFDDHGKPHPDPKEDLFHLPTFPKKKESSVYGFPFPSSKPKFDFGKPSFQKSGFPSLSNNIYTGPSPTFGFDSYGKPSKHSNLYDTGVSKDSEYHKMDPGEYHNMDSDEYNTSMDPGEYHNMDPDSYGKMDAYEKDSGYGTMKGYKDDSKYPVNAESYSFGFP</sequence>
<evidence type="ECO:0000256" key="1">
    <source>
        <dbReference type="SAM" id="MobiDB-lite"/>
    </source>
</evidence>
<comment type="caution">
    <text evidence="2">The sequence shown here is derived from an EMBL/GenBank/DDBJ whole genome shotgun (WGS) entry which is preliminary data.</text>
</comment>
<feature type="region of interest" description="Disordered" evidence="1">
    <location>
        <begin position="140"/>
        <end position="185"/>
    </location>
</feature>
<dbReference type="AlphaFoldDB" id="A0ABD0K0G0"/>